<comment type="caution">
    <text evidence="14">The sequence shown here is derived from an EMBL/GenBank/DDBJ whole genome shotgun (WGS) entry which is preliminary data.</text>
</comment>
<keyword evidence="5" id="KW-0963">Cytoplasm</keyword>
<reference evidence="14 15" key="1">
    <citation type="journal article" date="2016" name="Nat. Commun.">
        <title>Thousands of microbial genomes shed light on interconnected biogeochemical processes in an aquifer system.</title>
        <authorList>
            <person name="Anantharaman K."/>
            <person name="Brown C.T."/>
            <person name="Hug L.A."/>
            <person name="Sharon I."/>
            <person name="Castelle C.J."/>
            <person name="Probst A.J."/>
            <person name="Thomas B.C."/>
            <person name="Singh A."/>
            <person name="Wilkins M.J."/>
            <person name="Karaoz U."/>
            <person name="Brodie E.L."/>
            <person name="Williams K.H."/>
            <person name="Hubbard S.S."/>
            <person name="Banfield J.F."/>
        </authorList>
    </citation>
    <scope>NUCLEOTIDE SEQUENCE [LARGE SCALE GENOMIC DNA]</scope>
</reference>
<evidence type="ECO:0000256" key="3">
    <source>
        <dbReference type="ARBA" id="ARBA00012831"/>
    </source>
</evidence>
<evidence type="ECO:0000313" key="14">
    <source>
        <dbReference type="EMBL" id="OGK25736.1"/>
    </source>
</evidence>
<feature type="domain" description="Aminoacyl-transfer RNA synthetases class-II family profile" evidence="13">
    <location>
        <begin position="46"/>
        <end position="474"/>
    </location>
</feature>
<dbReference type="InterPro" id="IPR002314">
    <property type="entry name" value="aa-tRNA-synt_IIb"/>
</dbReference>
<dbReference type="GO" id="GO:0002161">
    <property type="term" value="F:aminoacyl-tRNA deacylase activity"/>
    <property type="evidence" value="ECO:0007669"/>
    <property type="project" value="InterPro"/>
</dbReference>
<evidence type="ECO:0000256" key="7">
    <source>
        <dbReference type="ARBA" id="ARBA00022741"/>
    </source>
</evidence>
<dbReference type="PANTHER" id="PTHR42753">
    <property type="entry name" value="MITOCHONDRIAL RIBOSOME PROTEIN L39/PROLYL-TRNA LIGASE FAMILY MEMBER"/>
    <property type="match status" value="1"/>
</dbReference>
<dbReference type="GO" id="GO:0006433">
    <property type="term" value="P:prolyl-tRNA aminoacylation"/>
    <property type="evidence" value="ECO:0007669"/>
    <property type="project" value="UniProtKB-UniRule"/>
</dbReference>
<proteinExistence type="predicted"/>
<dbReference type="Pfam" id="PF04073">
    <property type="entry name" value="tRNA_edit"/>
    <property type="match status" value="1"/>
</dbReference>
<dbReference type="PRINTS" id="PR01046">
    <property type="entry name" value="TRNASYNTHPRO"/>
</dbReference>
<accession>A0A1F7H4C4</accession>
<name>A0A1F7H4C4_9BACT</name>
<sequence length="568" mass="65461">MLYSKLLGKSKKTIANYDSTNARLLEQGGFVSKTMSGVYTYLLLGQRVLNKIEQIIREEMDTIGQEILMPSLSPKSLWEQTGRITKIDALFKVLGANELSLKKNSAEYILNPTHEEILMPIAKQYFSSYKDFPFAIYQIQWKFRNEPRAKSGLMRGREFRMKDLYSFHTSEEDFKIYYEHSKKVYFRVFERLGLEKDTVICMASGGVFTDDFSHEFQTKCETGEDTIFYVKSKNLYYNKEVAPSQAPKVIYKEEKELPRKDVEGKGIIRVEELAEFLRIPVEKTTKTLLFETEKGEVIAAGVRGGYDINEEKLRKIVGCKILKLATPETVKKVTKAEVGYAGLLDLPKTVKIFMDESMDNRINFEMGANKTHYHSMNVNFGKDLPKPKIFYDFKLAEKGDAYPETGEEYVVFKAAEVGNIFPLGTRFADDFDYTYTDQQGKRKKIYMGCYGIGPSRIMGVLVEKFHDERGIVWPEPVAPFKYHLIGLDLKDQKIKKHAFEIYKLLTTNYKLEVLFDDREDVSAGEKFSDADLIGIPHRLVVSRRTGDKVEYKKRSSKEAKLVNLDEIQ</sequence>
<keyword evidence="10" id="KW-0030">Aminoacyl-tRNA synthetase</keyword>
<comment type="catalytic activity">
    <reaction evidence="11">
        <text>tRNA(Pro) + L-proline + ATP = L-prolyl-tRNA(Pro) + AMP + diphosphate</text>
        <dbReference type="Rhea" id="RHEA:14305"/>
        <dbReference type="Rhea" id="RHEA-COMP:9700"/>
        <dbReference type="Rhea" id="RHEA-COMP:9702"/>
        <dbReference type="ChEBI" id="CHEBI:30616"/>
        <dbReference type="ChEBI" id="CHEBI:33019"/>
        <dbReference type="ChEBI" id="CHEBI:60039"/>
        <dbReference type="ChEBI" id="CHEBI:78442"/>
        <dbReference type="ChEBI" id="CHEBI:78532"/>
        <dbReference type="ChEBI" id="CHEBI:456215"/>
        <dbReference type="EC" id="6.1.1.15"/>
    </reaction>
</comment>
<dbReference type="InterPro" id="IPR044140">
    <property type="entry name" value="ProRS_anticodon_short"/>
</dbReference>
<evidence type="ECO:0000256" key="6">
    <source>
        <dbReference type="ARBA" id="ARBA00022598"/>
    </source>
</evidence>
<dbReference type="NCBIfam" id="TIGR00409">
    <property type="entry name" value="proS_fam_II"/>
    <property type="match status" value="1"/>
</dbReference>
<evidence type="ECO:0000256" key="4">
    <source>
        <dbReference type="ARBA" id="ARBA00019110"/>
    </source>
</evidence>
<dbReference type="STRING" id="1802040.A3C28_00165"/>
<evidence type="ECO:0000256" key="11">
    <source>
        <dbReference type="ARBA" id="ARBA00047671"/>
    </source>
</evidence>
<dbReference type="CDD" id="cd00861">
    <property type="entry name" value="ProRS_anticodon_short"/>
    <property type="match status" value="1"/>
</dbReference>
<keyword evidence="8" id="KW-0067">ATP-binding</keyword>
<dbReference type="InterPro" id="IPR050062">
    <property type="entry name" value="Pro-tRNA_synthetase"/>
</dbReference>
<dbReference type="GO" id="GO:0005829">
    <property type="term" value="C:cytosol"/>
    <property type="evidence" value="ECO:0007669"/>
    <property type="project" value="TreeGrafter"/>
</dbReference>
<organism evidence="14 15">
    <name type="scientific">Candidatus Roizmanbacteria bacterium RIFCSPHIGHO2_02_FULL_39_9</name>
    <dbReference type="NCBI Taxonomy" id="1802040"/>
    <lineage>
        <taxon>Bacteria</taxon>
        <taxon>Candidatus Roizmaniibacteriota</taxon>
    </lineage>
</organism>
<dbReference type="PANTHER" id="PTHR42753:SF2">
    <property type="entry name" value="PROLINE--TRNA LIGASE"/>
    <property type="match status" value="1"/>
</dbReference>
<dbReference type="EC" id="6.1.1.15" evidence="3 12"/>
<evidence type="ECO:0000256" key="10">
    <source>
        <dbReference type="ARBA" id="ARBA00023146"/>
    </source>
</evidence>
<dbReference type="EMBL" id="MFZP01000060">
    <property type="protein sequence ID" value="OGK25736.1"/>
    <property type="molecule type" value="Genomic_DNA"/>
</dbReference>
<evidence type="ECO:0000256" key="5">
    <source>
        <dbReference type="ARBA" id="ARBA00022490"/>
    </source>
</evidence>
<dbReference type="Gene3D" id="3.30.930.10">
    <property type="entry name" value="Bira Bifunctional Protein, Domain 2"/>
    <property type="match status" value="2"/>
</dbReference>
<dbReference type="InterPro" id="IPR004500">
    <property type="entry name" value="Pro-tRNA-synth_IIa_bac-type"/>
</dbReference>
<protein>
    <recommendedName>
        <fullName evidence="4 12">Proline--tRNA ligase</fullName>
        <ecNumber evidence="3 12">6.1.1.15</ecNumber>
    </recommendedName>
</protein>
<dbReference type="GO" id="GO:0004827">
    <property type="term" value="F:proline-tRNA ligase activity"/>
    <property type="evidence" value="ECO:0007669"/>
    <property type="project" value="UniProtKB-UniRule"/>
</dbReference>
<keyword evidence="6 14" id="KW-0436">Ligase</keyword>
<dbReference type="SUPFAM" id="SSF55681">
    <property type="entry name" value="Class II aaRS and biotin synthetases"/>
    <property type="match status" value="1"/>
</dbReference>
<evidence type="ECO:0000259" key="13">
    <source>
        <dbReference type="PROSITE" id="PS50862"/>
    </source>
</evidence>
<dbReference type="Proteomes" id="UP000178597">
    <property type="component" value="Unassembled WGS sequence"/>
</dbReference>
<dbReference type="GO" id="GO:0005524">
    <property type="term" value="F:ATP binding"/>
    <property type="evidence" value="ECO:0007669"/>
    <property type="project" value="UniProtKB-KW"/>
</dbReference>
<evidence type="ECO:0000256" key="12">
    <source>
        <dbReference type="NCBIfam" id="TIGR00409"/>
    </source>
</evidence>
<evidence type="ECO:0000256" key="1">
    <source>
        <dbReference type="ARBA" id="ARBA00004496"/>
    </source>
</evidence>
<dbReference type="SUPFAM" id="SSF55826">
    <property type="entry name" value="YbaK/ProRS associated domain"/>
    <property type="match status" value="1"/>
</dbReference>
<evidence type="ECO:0000256" key="8">
    <source>
        <dbReference type="ARBA" id="ARBA00022840"/>
    </source>
</evidence>
<dbReference type="AlphaFoldDB" id="A0A1F7H4C4"/>
<comment type="subunit">
    <text evidence="2">Homodimer.</text>
</comment>
<evidence type="ECO:0000256" key="2">
    <source>
        <dbReference type="ARBA" id="ARBA00011738"/>
    </source>
</evidence>
<dbReference type="InterPro" id="IPR045864">
    <property type="entry name" value="aa-tRNA-synth_II/BPL/LPL"/>
</dbReference>
<dbReference type="InterPro" id="IPR006195">
    <property type="entry name" value="aa-tRNA-synth_II"/>
</dbReference>
<evidence type="ECO:0000313" key="15">
    <source>
        <dbReference type="Proteomes" id="UP000178597"/>
    </source>
</evidence>
<dbReference type="PROSITE" id="PS50862">
    <property type="entry name" value="AA_TRNA_LIGASE_II"/>
    <property type="match status" value="1"/>
</dbReference>
<dbReference type="InterPro" id="IPR036621">
    <property type="entry name" value="Anticodon-bd_dom_sf"/>
</dbReference>
<dbReference type="Pfam" id="PF03129">
    <property type="entry name" value="HGTP_anticodon"/>
    <property type="match status" value="1"/>
</dbReference>
<comment type="subcellular location">
    <subcellularLocation>
        <location evidence="1">Cytoplasm</location>
    </subcellularLocation>
</comment>
<dbReference type="InterPro" id="IPR036754">
    <property type="entry name" value="YbaK/aa-tRNA-synt-asso_dom_sf"/>
</dbReference>
<keyword evidence="9" id="KW-0648">Protein biosynthesis</keyword>
<dbReference type="Pfam" id="PF00587">
    <property type="entry name" value="tRNA-synt_2b"/>
    <property type="match status" value="1"/>
</dbReference>
<evidence type="ECO:0000256" key="9">
    <source>
        <dbReference type="ARBA" id="ARBA00022917"/>
    </source>
</evidence>
<dbReference type="Gene3D" id="3.40.50.800">
    <property type="entry name" value="Anticodon-binding domain"/>
    <property type="match status" value="1"/>
</dbReference>
<keyword evidence="7" id="KW-0547">Nucleotide-binding</keyword>
<dbReference type="InterPro" id="IPR007214">
    <property type="entry name" value="YbaK/aa-tRNA-synth-assoc-dom"/>
</dbReference>
<dbReference type="SUPFAM" id="SSF52954">
    <property type="entry name" value="Class II aaRS ABD-related"/>
    <property type="match status" value="1"/>
</dbReference>
<dbReference type="InterPro" id="IPR002316">
    <property type="entry name" value="Pro-tRNA-ligase_IIa"/>
</dbReference>
<dbReference type="InterPro" id="IPR004154">
    <property type="entry name" value="Anticodon-bd"/>
</dbReference>
<gene>
    <name evidence="14" type="ORF">A3C28_00165</name>
</gene>
<dbReference type="Gene3D" id="3.90.960.10">
    <property type="entry name" value="YbaK/aminoacyl-tRNA synthetase-associated domain"/>
    <property type="match status" value="1"/>
</dbReference>